<evidence type="ECO:0000313" key="3">
    <source>
        <dbReference type="Proteomes" id="UP000011626"/>
    </source>
</evidence>
<feature type="compositionally biased region" description="Polar residues" evidence="1">
    <location>
        <begin position="234"/>
        <end position="250"/>
    </location>
</feature>
<evidence type="ECO:0000313" key="2">
    <source>
        <dbReference type="EMBL" id="ELZ21104.1"/>
    </source>
</evidence>
<sequence length="250" mass="26859">MSHLVLHDDTLQFDRPVFVDGLPGLGLVGKLAADHLIDAFEMTYFASIECPSLPPVAAYLGTEFDVVPPVRIYADEQRDLLALQSETPVSPDIVADFAGCLSGLLDDIDALPMYVSGLGQGDPENLDRERALYGVSTGDGDEILRDSDIGPPVETGVWSGPTGALLNEARTGGSTALGLIVESDVQFPDPEAACVLLERAVEPIADVDIDVASLREHAAEIRAEKRAFAEQLSEPEQNESSMVEPSYMYQ</sequence>
<dbReference type="eggNOG" id="arCOG00347">
    <property type="taxonomic scope" value="Archaea"/>
</dbReference>
<evidence type="ECO:0000256" key="1">
    <source>
        <dbReference type="SAM" id="MobiDB-lite"/>
    </source>
</evidence>
<dbReference type="OrthoDB" id="35908at2157"/>
<dbReference type="AlphaFoldDB" id="M0CGV0"/>
<protein>
    <recommendedName>
        <fullName evidence="4">3-isopropylmalate dehydratase</fullName>
    </recommendedName>
</protein>
<dbReference type="SUPFAM" id="SSF159659">
    <property type="entry name" value="Cgl1923-like"/>
    <property type="match status" value="1"/>
</dbReference>
<proteinExistence type="predicted"/>
<dbReference type="Pfam" id="PF09754">
    <property type="entry name" value="PAC2"/>
    <property type="match status" value="1"/>
</dbReference>
<dbReference type="InterPro" id="IPR019151">
    <property type="entry name" value="Proteasome_assmbl_chaperone_2"/>
</dbReference>
<keyword evidence="3" id="KW-1185">Reference proteome</keyword>
<dbReference type="InterPro" id="IPR038389">
    <property type="entry name" value="PSMG2_sf"/>
</dbReference>
<dbReference type="RefSeq" id="WP_006885492.1">
    <property type="nucleotide sequence ID" value="NZ_AOIU01000043.1"/>
</dbReference>
<reference evidence="2 3" key="1">
    <citation type="journal article" date="2014" name="PLoS Genet.">
        <title>Phylogenetically driven sequencing of extremely halophilic archaea reveals strategies for static and dynamic osmo-response.</title>
        <authorList>
            <person name="Becker E.A."/>
            <person name="Seitzer P.M."/>
            <person name="Tritt A."/>
            <person name="Larsen D."/>
            <person name="Krusor M."/>
            <person name="Yao A.I."/>
            <person name="Wu D."/>
            <person name="Madern D."/>
            <person name="Eisen J.A."/>
            <person name="Darling A.E."/>
            <person name="Facciotti M.T."/>
        </authorList>
    </citation>
    <scope>NUCLEOTIDE SEQUENCE [LARGE SCALE GENOMIC DNA]</scope>
    <source>
        <strain evidence="2 3">2-9-1</strain>
    </source>
</reference>
<comment type="caution">
    <text evidence="2">The sequence shown here is derived from an EMBL/GenBank/DDBJ whole genome shotgun (WGS) entry which is preliminary data.</text>
</comment>
<dbReference type="Gene3D" id="3.40.50.10900">
    <property type="entry name" value="PAC-like subunit"/>
    <property type="match status" value="1"/>
</dbReference>
<dbReference type="PANTHER" id="PTHR35610:SF8">
    <property type="entry name" value="3-ISOPROPYLMALATE DEHYDRATASE"/>
    <property type="match status" value="1"/>
</dbReference>
<dbReference type="PANTHER" id="PTHR35610">
    <property type="entry name" value="3-ISOPROPYLMALATE DEHYDRATASE-RELATED"/>
    <property type="match status" value="1"/>
</dbReference>
<organism evidence="2 3">
    <name type="scientific">Halosimplex carlsbadense 2-9-1</name>
    <dbReference type="NCBI Taxonomy" id="797114"/>
    <lineage>
        <taxon>Archaea</taxon>
        <taxon>Methanobacteriati</taxon>
        <taxon>Methanobacteriota</taxon>
        <taxon>Stenosarchaea group</taxon>
        <taxon>Halobacteria</taxon>
        <taxon>Halobacteriales</taxon>
        <taxon>Haloarculaceae</taxon>
        <taxon>Halosimplex</taxon>
    </lineage>
</organism>
<dbReference type="PATRIC" id="fig|797114.5.peg.3875"/>
<dbReference type="Proteomes" id="UP000011626">
    <property type="component" value="Unassembled WGS sequence"/>
</dbReference>
<dbReference type="STRING" id="797114.C475_19138"/>
<feature type="region of interest" description="Disordered" evidence="1">
    <location>
        <begin position="230"/>
        <end position="250"/>
    </location>
</feature>
<dbReference type="EMBL" id="AOIU01000043">
    <property type="protein sequence ID" value="ELZ21104.1"/>
    <property type="molecule type" value="Genomic_DNA"/>
</dbReference>
<evidence type="ECO:0008006" key="4">
    <source>
        <dbReference type="Google" id="ProtNLM"/>
    </source>
</evidence>
<gene>
    <name evidence="2" type="ORF">C475_19138</name>
</gene>
<name>M0CGV0_9EURY</name>
<accession>M0CGV0</accession>